<dbReference type="OrthoDB" id="9807744at2"/>
<name>A8MJB9_ALKOO</name>
<evidence type="ECO:0000313" key="4">
    <source>
        <dbReference type="Proteomes" id="UP000000269"/>
    </source>
</evidence>
<dbReference type="PANTHER" id="PTHR30590">
    <property type="entry name" value="INNER MEMBRANE PROTEIN"/>
    <property type="match status" value="1"/>
</dbReference>
<evidence type="ECO:0000259" key="2">
    <source>
        <dbReference type="Pfam" id="PF04235"/>
    </source>
</evidence>
<feature type="transmembrane region" description="Helical" evidence="1">
    <location>
        <begin position="61"/>
        <end position="79"/>
    </location>
</feature>
<dbReference type="EMBL" id="CP000853">
    <property type="protein sequence ID" value="ABW19901.1"/>
    <property type="molecule type" value="Genomic_DNA"/>
</dbReference>
<dbReference type="eggNOG" id="COG2311">
    <property type="taxonomic scope" value="Bacteria"/>
</dbReference>
<feature type="transmembrane region" description="Helical" evidence="1">
    <location>
        <begin position="115"/>
        <end position="130"/>
    </location>
</feature>
<feature type="transmembrane region" description="Helical" evidence="1">
    <location>
        <begin position="198"/>
        <end position="219"/>
    </location>
</feature>
<dbReference type="InterPro" id="IPR052529">
    <property type="entry name" value="Bact_Transport_Assoc"/>
</dbReference>
<dbReference type="Pfam" id="PF04235">
    <property type="entry name" value="DUF418"/>
    <property type="match status" value="1"/>
</dbReference>
<dbReference type="RefSeq" id="WP_012160208.1">
    <property type="nucleotide sequence ID" value="NC_009922.1"/>
</dbReference>
<dbReference type="KEGG" id="aoe:Clos_2369"/>
<sequence length="384" mass="45142">MLKSIEEKERIIEIDIIRGIAILGIFFVNLPEMLVAPMVSIKYMGMDGWVRLIYNMLIQTKFYTIFSFLFGLGFYIFMSRAEARGDKMYKLFFRRLFFLFIFGGIHFILFWHGDILNTYALIGIWLLLFYNKKPKTILTWAVVLLCIAFALNVIIYSPTVLEQISTTALLQEELPVYNYLRSFTDNFLLRVNLFGTQAVANGIILTPEILSLFLIGLYVGKKDVFSRIEELAGILRKMQIVSLIVSVLCFIPMVKLYLESSTYRQLDQYFFVWFSGKTMAIFYVTTILLLLRKEKWRKRLKSFSYVGKMALTNYIGQTVVSIFVFSMVFKNTAKIPLWVGLLYCPIFYIGQIQFSKWWLSTHKMGPLEWLWRYATYYNKTKKNE</sequence>
<keyword evidence="1" id="KW-0812">Transmembrane</keyword>
<dbReference type="STRING" id="350688.Clos_2369"/>
<reference evidence="4" key="1">
    <citation type="submission" date="2007-10" db="EMBL/GenBank/DDBJ databases">
        <title>Complete genome of Alkaliphilus oremlandii OhILAs.</title>
        <authorList>
            <person name="Copeland A."/>
            <person name="Lucas S."/>
            <person name="Lapidus A."/>
            <person name="Barry K."/>
            <person name="Detter J.C."/>
            <person name="Glavina del Rio T."/>
            <person name="Hammon N."/>
            <person name="Israni S."/>
            <person name="Dalin E."/>
            <person name="Tice H."/>
            <person name="Pitluck S."/>
            <person name="Chain P."/>
            <person name="Malfatti S."/>
            <person name="Shin M."/>
            <person name="Vergez L."/>
            <person name="Schmutz J."/>
            <person name="Larimer F."/>
            <person name="Land M."/>
            <person name="Hauser L."/>
            <person name="Kyrpides N."/>
            <person name="Mikhailova N."/>
            <person name="Stolz J.F."/>
            <person name="Dawson A."/>
            <person name="Fisher E."/>
            <person name="Crable B."/>
            <person name="Perera E."/>
            <person name="Lisak J."/>
            <person name="Ranganathan M."/>
            <person name="Basu P."/>
            <person name="Richardson P."/>
        </authorList>
    </citation>
    <scope>NUCLEOTIDE SEQUENCE [LARGE SCALE GENOMIC DNA]</scope>
    <source>
        <strain evidence="4">OhILAs</strain>
    </source>
</reference>
<dbReference type="Proteomes" id="UP000000269">
    <property type="component" value="Chromosome"/>
</dbReference>
<gene>
    <name evidence="3" type="ordered locus">Clos_2369</name>
</gene>
<keyword evidence="1" id="KW-0472">Membrane</keyword>
<evidence type="ECO:0000256" key="1">
    <source>
        <dbReference type="SAM" id="Phobius"/>
    </source>
</evidence>
<dbReference type="HOGENOM" id="CLU_039610_0_1_9"/>
<feature type="transmembrane region" description="Helical" evidence="1">
    <location>
        <begin position="270"/>
        <end position="291"/>
    </location>
</feature>
<dbReference type="InterPro" id="IPR007349">
    <property type="entry name" value="DUF418"/>
</dbReference>
<feature type="domain" description="DUF418" evidence="2">
    <location>
        <begin position="220"/>
        <end position="377"/>
    </location>
</feature>
<feature type="transmembrane region" description="Helical" evidence="1">
    <location>
        <begin position="335"/>
        <end position="354"/>
    </location>
</feature>
<proteinExistence type="predicted"/>
<feature type="transmembrane region" description="Helical" evidence="1">
    <location>
        <begin position="311"/>
        <end position="329"/>
    </location>
</feature>
<feature type="transmembrane region" description="Helical" evidence="1">
    <location>
        <begin position="20"/>
        <end position="41"/>
    </location>
</feature>
<evidence type="ECO:0000313" key="3">
    <source>
        <dbReference type="EMBL" id="ABW19901.1"/>
    </source>
</evidence>
<organism evidence="3 4">
    <name type="scientific">Alkaliphilus oremlandii (strain OhILAs)</name>
    <name type="common">Clostridium oremlandii (strain OhILAs)</name>
    <dbReference type="NCBI Taxonomy" id="350688"/>
    <lineage>
        <taxon>Bacteria</taxon>
        <taxon>Bacillati</taxon>
        <taxon>Bacillota</taxon>
        <taxon>Clostridia</taxon>
        <taxon>Peptostreptococcales</taxon>
        <taxon>Natronincolaceae</taxon>
        <taxon>Alkaliphilus</taxon>
    </lineage>
</organism>
<accession>A8MJB9</accession>
<dbReference type="AlphaFoldDB" id="A8MJB9"/>
<protein>
    <recommendedName>
        <fullName evidence="2">DUF418 domain-containing protein</fullName>
    </recommendedName>
</protein>
<keyword evidence="1" id="KW-1133">Transmembrane helix</keyword>
<feature type="transmembrane region" description="Helical" evidence="1">
    <location>
        <begin position="137"/>
        <end position="156"/>
    </location>
</feature>
<keyword evidence="4" id="KW-1185">Reference proteome</keyword>
<feature type="transmembrane region" description="Helical" evidence="1">
    <location>
        <begin position="240"/>
        <end position="258"/>
    </location>
</feature>
<dbReference type="PANTHER" id="PTHR30590:SF3">
    <property type="entry name" value="HYPOTHETICAL MEMBRANE SPANNING PROTEIN"/>
    <property type="match status" value="1"/>
</dbReference>
<feature type="transmembrane region" description="Helical" evidence="1">
    <location>
        <begin position="91"/>
        <end position="109"/>
    </location>
</feature>